<dbReference type="OrthoDB" id="5489421at2"/>
<dbReference type="InterPro" id="IPR002052">
    <property type="entry name" value="DNA_methylase_N6_adenine_CS"/>
</dbReference>
<evidence type="ECO:0000313" key="3">
    <source>
        <dbReference type="Proteomes" id="UP000070371"/>
    </source>
</evidence>
<dbReference type="InterPro" id="IPR050210">
    <property type="entry name" value="tRNA_Adenine-N(6)_MTase"/>
</dbReference>
<dbReference type="InterPro" id="IPR041698">
    <property type="entry name" value="Methyltransf_25"/>
</dbReference>
<evidence type="ECO:0000313" key="2">
    <source>
        <dbReference type="EMBL" id="AML51266.1"/>
    </source>
</evidence>
<evidence type="ECO:0000259" key="1">
    <source>
        <dbReference type="Pfam" id="PF13649"/>
    </source>
</evidence>
<dbReference type="PANTHER" id="PTHR47739">
    <property type="entry name" value="TRNA1(VAL) (ADENINE(37)-N6)-METHYLTRANSFERASE"/>
    <property type="match status" value="1"/>
</dbReference>
<gene>
    <name evidence="2" type="ORF">RC74_08400</name>
</gene>
<dbReference type="SUPFAM" id="SSF53335">
    <property type="entry name" value="S-adenosyl-L-methionine-dependent methyltransferases"/>
    <property type="match status" value="1"/>
</dbReference>
<dbReference type="CDD" id="cd02440">
    <property type="entry name" value="AdoMet_MTases"/>
    <property type="match status" value="1"/>
</dbReference>
<organism evidence="2 3">
    <name type="scientific">Falsihalocynthiibacter arcticus</name>
    <dbReference type="NCBI Taxonomy" id="1579316"/>
    <lineage>
        <taxon>Bacteria</taxon>
        <taxon>Pseudomonadati</taxon>
        <taxon>Pseudomonadota</taxon>
        <taxon>Alphaproteobacteria</taxon>
        <taxon>Rhodobacterales</taxon>
        <taxon>Roseobacteraceae</taxon>
        <taxon>Falsihalocynthiibacter</taxon>
    </lineage>
</organism>
<dbReference type="GO" id="GO:0008168">
    <property type="term" value="F:methyltransferase activity"/>
    <property type="evidence" value="ECO:0007669"/>
    <property type="project" value="UniProtKB-KW"/>
</dbReference>
<dbReference type="EMBL" id="CP014327">
    <property type="protein sequence ID" value="AML51266.1"/>
    <property type="molecule type" value="Genomic_DNA"/>
</dbReference>
<proteinExistence type="predicted"/>
<dbReference type="Pfam" id="PF13649">
    <property type="entry name" value="Methyltransf_25"/>
    <property type="match status" value="1"/>
</dbReference>
<dbReference type="PANTHER" id="PTHR47739:SF1">
    <property type="entry name" value="TRNA1(VAL) (ADENINE(37)-N6)-METHYLTRANSFERASE"/>
    <property type="match status" value="1"/>
</dbReference>
<sequence>MSFPQTTDDSFLGGRVTLRQPAQGYRAGPDAVLLAAAIPAISGESVLELGCGVGAVSLCLNARVSGLDLVGVEIQPDYADLARENAHGALEVVTADLSEMPLSIRDRQFHHVVANPPYYLEKRRKKSEDVGREAAFTEDTPLSLWVEVAAKRLRPRGVFSLIQDIERLPEIMAAALPVLGSLEVLPISAREGRRPRRFLLRARKGGRAEFILHPALVLHMGDAHSVDQDSYLPEVKSVLRDGVALNFPSR</sequence>
<feature type="domain" description="Methyltransferase" evidence="1">
    <location>
        <begin position="46"/>
        <end position="116"/>
    </location>
</feature>
<dbReference type="RefSeq" id="WP_039001841.1">
    <property type="nucleotide sequence ID" value="NZ_CP014327.1"/>
</dbReference>
<accession>A0A126V066</accession>
<dbReference type="PROSITE" id="PS00092">
    <property type="entry name" value="N6_MTASE"/>
    <property type="match status" value="1"/>
</dbReference>
<dbReference type="InterPro" id="IPR029063">
    <property type="entry name" value="SAM-dependent_MTases_sf"/>
</dbReference>
<dbReference type="GO" id="GO:0032259">
    <property type="term" value="P:methylation"/>
    <property type="evidence" value="ECO:0007669"/>
    <property type="project" value="UniProtKB-KW"/>
</dbReference>
<keyword evidence="2" id="KW-0489">Methyltransferase</keyword>
<dbReference type="AlphaFoldDB" id="A0A126V066"/>
<reference evidence="2 3" key="1">
    <citation type="submission" date="2016-02" db="EMBL/GenBank/DDBJ databases">
        <title>Complete genome sequence of Halocynthiibacter arcticus PAMC 20958t from arctic marine sediment.</title>
        <authorList>
            <person name="Lee Y.M."/>
            <person name="Baek K."/>
            <person name="Lee H.K."/>
            <person name="Shin S.C."/>
        </authorList>
    </citation>
    <scope>NUCLEOTIDE SEQUENCE [LARGE SCALE GENOMIC DNA]</scope>
    <source>
        <strain evidence="2">PAMC 20958</strain>
    </source>
</reference>
<dbReference type="STRING" id="1579316.RC74_08400"/>
<dbReference type="KEGG" id="hat:RC74_08400"/>
<dbReference type="GO" id="GO:0003676">
    <property type="term" value="F:nucleic acid binding"/>
    <property type="evidence" value="ECO:0007669"/>
    <property type="project" value="InterPro"/>
</dbReference>
<protein>
    <submittedName>
        <fullName evidence="2">Methyltransferase</fullName>
    </submittedName>
</protein>
<keyword evidence="2" id="KW-0808">Transferase</keyword>
<dbReference type="Gene3D" id="3.40.50.150">
    <property type="entry name" value="Vaccinia Virus protein VP39"/>
    <property type="match status" value="1"/>
</dbReference>
<keyword evidence="3" id="KW-1185">Reference proteome</keyword>
<dbReference type="Proteomes" id="UP000070371">
    <property type="component" value="Chromosome"/>
</dbReference>
<name>A0A126V066_9RHOB</name>